<dbReference type="AlphaFoldDB" id="A0A0R3DIX8"/>
<gene>
    <name evidence="2" type="ORF">AOQ71_22365</name>
</gene>
<dbReference type="Proteomes" id="UP000051936">
    <property type="component" value="Unassembled WGS sequence"/>
</dbReference>
<reference evidence="2 3" key="1">
    <citation type="submission" date="2015-09" db="EMBL/GenBank/DDBJ databases">
        <title>Draft Genome Sequence of Bradyrhizobium manausense Strain BR 3351T, a Novel Symbiotic Nitrogen-Fixing Alphaproteobacterium Isolated from Brazilian Amazon Rain Forest.</title>
        <authorList>
            <person name="De Araujo J.L."/>
            <person name="Zilli J.E."/>
        </authorList>
    </citation>
    <scope>NUCLEOTIDE SEQUENCE [LARGE SCALE GENOMIC DNA]</scope>
    <source>
        <strain evidence="2 3">BR3351</strain>
    </source>
</reference>
<dbReference type="STRING" id="989370.AOQ71_22365"/>
<protein>
    <submittedName>
        <fullName evidence="2">Uncharacterized protein</fullName>
    </submittedName>
</protein>
<accession>A0A0R3DIX8</accession>
<feature type="chain" id="PRO_5006435529" evidence="1">
    <location>
        <begin position="28"/>
        <end position="159"/>
    </location>
</feature>
<evidence type="ECO:0000313" key="2">
    <source>
        <dbReference type="EMBL" id="KRQ08366.1"/>
    </source>
</evidence>
<evidence type="ECO:0000256" key="1">
    <source>
        <dbReference type="SAM" id="SignalP"/>
    </source>
</evidence>
<evidence type="ECO:0000313" key="3">
    <source>
        <dbReference type="Proteomes" id="UP000051936"/>
    </source>
</evidence>
<feature type="signal peptide" evidence="1">
    <location>
        <begin position="1"/>
        <end position="27"/>
    </location>
</feature>
<organism evidence="2 3">
    <name type="scientific">Bradyrhizobium manausense</name>
    <dbReference type="NCBI Taxonomy" id="989370"/>
    <lineage>
        <taxon>Bacteria</taxon>
        <taxon>Pseudomonadati</taxon>
        <taxon>Pseudomonadota</taxon>
        <taxon>Alphaproteobacteria</taxon>
        <taxon>Hyphomicrobiales</taxon>
        <taxon>Nitrobacteraceae</taxon>
        <taxon>Bradyrhizobium</taxon>
    </lineage>
</organism>
<keyword evidence="3" id="KW-1185">Reference proteome</keyword>
<keyword evidence="1" id="KW-0732">Signal</keyword>
<comment type="caution">
    <text evidence="2">The sequence shown here is derived from an EMBL/GenBank/DDBJ whole genome shotgun (WGS) entry which is preliminary data.</text>
</comment>
<name>A0A0R3DIX8_9BRAD</name>
<proteinExistence type="predicted"/>
<dbReference type="EMBL" id="LJYG01000094">
    <property type="protein sequence ID" value="KRQ08366.1"/>
    <property type="molecule type" value="Genomic_DNA"/>
</dbReference>
<sequence length="159" mass="15666">MLSKTRSVLAFAATIAASSLAPSMAFAQFPPPPPMAPAGPPPIAAAAPPAFAGPGPAALGGPRLGPAAGPRADLAARGAGGGPTLVNAARTTAVNIGGAGYRYGGVHGYGYGARAASYAGAYAAGAYAGYSYGGARSSGYSSSDCYYVYRRHSRYLVCD</sequence>